<dbReference type="InterPro" id="IPR039764">
    <property type="entry name" value="HABP4/SERBP1-like"/>
</dbReference>
<gene>
    <name evidence="3" type="ORF">K7432_005824</name>
</gene>
<feature type="region of interest" description="Disordered" evidence="1">
    <location>
        <begin position="237"/>
        <end position="272"/>
    </location>
</feature>
<feature type="compositionally biased region" description="Basic and acidic residues" evidence="1">
    <location>
        <begin position="100"/>
        <end position="119"/>
    </location>
</feature>
<name>A0ABR2WVU4_9FUNG</name>
<accession>A0ABR2WVU4</accession>
<feature type="compositionally biased region" description="Basic and acidic residues" evidence="1">
    <location>
        <begin position="237"/>
        <end position="251"/>
    </location>
</feature>
<feature type="domain" description="Hyaluronan/mRNA-binding protein" evidence="2">
    <location>
        <begin position="100"/>
        <end position="192"/>
    </location>
</feature>
<feature type="region of interest" description="Disordered" evidence="1">
    <location>
        <begin position="1"/>
        <end position="132"/>
    </location>
</feature>
<dbReference type="SMART" id="SM01233">
    <property type="entry name" value="HABP4_PAI-RBP1"/>
    <property type="match status" value="1"/>
</dbReference>
<evidence type="ECO:0000313" key="4">
    <source>
        <dbReference type="Proteomes" id="UP001479436"/>
    </source>
</evidence>
<dbReference type="PANTHER" id="PTHR12299:SF17">
    <property type="entry name" value="AT19571P-RELATED"/>
    <property type="match status" value="1"/>
</dbReference>
<dbReference type="InterPro" id="IPR006861">
    <property type="entry name" value="HABP4_PAIRBP1-bd"/>
</dbReference>
<dbReference type="Proteomes" id="UP001479436">
    <property type="component" value="Unassembled WGS sequence"/>
</dbReference>
<dbReference type="EMBL" id="JASJQH010000240">
    <property type="protein sequence ID" value="KAK9765653.1"/>
    <property type="molecule type" value="Genomic_DNA"/>
</dbReference>
<evidence type="ECO:0000313" key="3">
    <source>
        <dbReference type="EMBL" id="KAK9765653.1"/>
    </source>
</evidence>
<evidence type="ECO:0000256" key="1">
    <source>
        <dbReference type="SAM" id="MobiDB-lite"/>
    </source>
</evidence>
<reference evidence="3 4" key="1">
    <citation type="submission" date="2023-04" db="EMBL/GenBank/DDBJ databases">
        <title>Genome of Basidiobolus ranarum AG-B5.</title>
        <authorList>
            <person name="Stajich J.E."/>
            <person name="Carter-House D."/>
            <person name="Gryganskyi A."/>
        </authorList>
    </citation>
    <scope>NUCLEOTIDE SEQUENCE [LARGE SCALE GENOMIC DNA]</scope>
    <source>
        <strain evidence="3 4">AG-B5</strain>
    </source>
</reference>
<feature type="compositionally biased region" description="Basic and acidic residues" evidence="1">
    <location>
        <begin position="64"/>
        <end position="76"/>
    </location>
</feature>
<keyword evidence="4" id="KW-1185">Reference proteome</keyword>
<proteinExistence type="predicted"/>
<evidence type="ECO:0000259" key="2">
    <source>
        <dbReference type="SMART" id="SM01233"/>
    </source>
</evidence>
<protein>
    <recommendedName>
        <fullName evidence="2">Hyaluronan/mRNA-binding protein domain-containing protein</fullName>
    </recommendedName>
</protein>
<sequence length="272" mass="30217">MSVVSRNPYDLLNEDGEEGSRIVPQKTDKKTSTTAKKTEKKVEPKPRSDYPQRGGKRVVPVPRTEARRDYTDRDFSASKQGRGGRSEGTRQGGRGGFGGRGREYDRKSATGKVDSEKKIHQSWGDANTDIQEGEKAALENKGEGRFENQIEKLTIAEPEDPSKTLDEYYAEKTNKLTAKGIALPEARKPNEGVDDTQWKSGVPLEKEDAEYFSTASNKKSKAKKEKKDKVYVGIEQRFTDTRSKHGYEGRSGRGGRNSGVNVHDKSAFPSLG</sequence>
<dbReference type="Gene3D" id="6.10.140.1040">
    <property type="match status" value="1"/>
</dbReference>
<feature type="compositionally biased region" description="Basic and acidic residues" evidence="1">
    <location>
        <begin position="26"/>
        <end position="50"/>
    </location>
</feature>
<feature type="compositionally biased region" description="Gly residues" evidence="1">
    <location>
        <begin position="90"/>
        <end position="99"/>
    </location>
</feature>
<dbReference type="PANTHER" id="PTHR12299">
    <property type="entry name" value="HYALURONIC ACID-BINDING PROTEIN 4"/>
    <property type="match status" value="1"/>
</dbReference>
<organism evidence="3 4">
    <name type="scientific">Basidiobolus ranarum</name>
    <dbReference type="NCBI Taxonomy" id="34480"/>
    <lineage>
        <taxon>Eukaryota</taxon>
        <taxon>Fungi</taxon>
        <taxon>Fungi incertae sedis</taxon>
        <taxon>Zoopagomycota</taxon>
        <taxon>Entomophthoromycotina</taxon>
        <taxon>Basidiobolomycetes</taxon>
        <taxon>Basidiobolales</taxon>
        <taxon>Basidiobolaceae</taxon>
        <taxon>Basidiobolus</taxon>
    </lineage>
</organism>
<comment type="caution">
    <text evidence="3">The sequence shown here is derived from an EMBL/GenBank/DDBJ whole genome shotgun (WGS) entry which is preliminary data.</text>
</comment>